<dbReference type="PANTHER" id="PTHR31268">
    <property type="match status" value="1"/>
</dbReference>
<gene>
    <name evidence="3" type="ORF">EDC38_2337</name>
</gene>
<keyword evidence="2" id="KW-0732">Signal</keyword>
<accession>A0A3N1P2G7</accession>
<dbReference type="SUPFAM" id="SSF51445">
    <property type="entry name" value="(Trans)glycosidases"/>
    <property type="match status" value="1"/>
</dbReference>
<dbReference type="Proteomes" id="UP000273643">
    <property type="component" value="Unassembled WGS sequence"/>
</dbReference>
<evidence type="ECO:0000256" key="1">
    <source>
        <dbReference type="ARBA" id="ARBA00023277"/>
    </source>
</evidence>
<keyword evidence="4" id="KW-1185">Reference proteome</keyword>
<dbReference type="InterPro" id="IPR017853">
    <property type="entry name" value="GH"/>
</dbReference>
<dbReference type="EMBL" id="RJUK01000001">
    <property type="protein sequence ID" value="ROQ21711.1"/>
    <property type="molecule type" value="Genomic_DNA"/>
</dbReference>
<protein>
    <submittedName>
        <fullName evidence="3">Raffinose synthase Sip1-like protein</fullName>
    </submittedName>
</protein>
<dbReference type="AlphaFoldDB" id="A0A3N1P2G7"/>
<dbReference type="Gene3D" id="3.20.20.70">
    <property type="entry name" value="Aldolase class I"/>
    <property type="match status" value="1"/>
</dbReference>
<evidence type="ECO:0000313" key="4">
    <source>
        <dbReference type="Proteomes" id="UP000273643"/>
    </source>
</evidence>
<name>A0A3N1P2G7_9GAMM</name>
<organism evidence="3 4">
    <name type="scientific">Marinimicrobium koreense</name>
    <dbReference type="NCBI Taxonomy" id="306545"/>
    <lineage>
        <taxon>Bacteria</taxon>
        <taxon>Pseudomonadati</taxon>
        <taxon>Pseudomonadota</taxon>
        <taxon>Gammaproteobacteria</taxon>
        <taxon>Cellvibrionales</taxon>
        <taxon>Cellvibrionaceae</taxon>
        <taxon>Marinimicrobium</taxon>
    </lineage>
</organism>
<reference evidence="3 4" key="1">
    <citation type="submission" date="2018-11" db="EMBL/GenBank/DDBJ databases">
        <title>Genomic Encyclopedia of Type Strains, Phase IV (KMG-IV): sequencing the most valuable type-strain genomes for metagenomic binning, comparative biology and taxonomic classification.</title>
        <authorList>
            <person name="Goeker M."/>
        </authorList>
    </citation>
    <scope>NUCLEOTIDE SEQUENCE [LARGE SCALE GENOMIC DNA]</scope>
    <source>
        <strain evidence="3 4">DSM 16974</strain>
    </source>
</reference>
<proteinExistence type="predicted"/>
<feature type="chain" id="PRO_5018305184" evidence="2">
    <location>
        <begin position="24"/>
        <end position="695"/>
    </location>
</feature>
<dbReference type="InterPro" id="IPR008811">
    <property type="entry name" value="Glycosyl_hydrolases_36"/>
</dbReference>
<keyword evidence="1" id="KW-0119">Carbohydrate metabolism</keyword>
<dbReference type="InterPro" id="IPR013785">
    <property type="entry name" value="Aldolase_TIM"/>
</dbReference>
<evidence type="ECO:0000313" key="3">
    <source>
        <dbReference type="EMBL" id="ROQ21711.1"/>
    </source>
</evidence>
<evidence type="ECO:0000256" key="2">
    <source>
        <dbReference type="SAM" id="SignalP"/>
    </source>
</evidence>
<dbReference type="PANTHER" id="PTHR31268:SF32">
    <property type="entry name" value="GALACTINOL--SUCROSE GALACTOSYLTRANSFERASE 2-RELATED"/>
    <property type="match status" value="1"/>
</dbReference>
<dbReference type="RefSeq" id="WP_170162906.1">
    <property type="nucleotide sequence ID" value="NZ_RJUK01000001.1"/>
</dbReference>
<dbReference type="Pfam" id="PF05691">
    <property type="entry name" value="Raffinose_syn"/>
    <property type="match status" value="2"/>
</dbReference>
<sequence>MNKLLTASITFVLSWAVSSLAFAKTLDITALDDSGIKVLGGYEKTPENFTLDSWDIKLPPYDSVVYFSTDGKDRLHGAANRIFAWPAEKLGNLVEDGYKPDSTASNPSRKGLIAQFKLKDGRYLIVHGLAGPKTMSYLQIDDNNGLDLILSNFGTATTSGDIPILAWAMANTPHEAFEKIYKQAAAEKPLEGRFKLRKDKVYPEPFEYLGWASWEQYRRNISSDLLVDAIKKIEASSVPVRWVLVDDGHQDQTGSRMPDSQLLSFNPNKKTFKNGFEPLMKLKSDKIRWISIWHAMNGHWQGLHVDHTEKALDNHLFESEQKKGVLIPKNTPEASHAFYDTMIGRTVDQGFDFVKIDNQNRVLPFYFGTENPVEAVARNAQSLEQSVHNLSQGLINCFALDLLTVFNTRYSNVSRVSVDYLLNDQAKAKSHLYQSYQNTLWAGQVVWPDHDMFHSSDRVSGRMMAVSKAVSGAPVYLSDAPADFVPELIDPLSFHDGRLLRPIAPSSPMVESAGLDALNVAEAYKTIAPLANGSATIIAYNLVHPTPKNAVRASIKPQDYLEADLMIQDEKKDWMLTEEGLVYYDWYEKAGGKLNESFDFELKGFSDKLIQLSPIQKGWAVIGRSDKYLSAATISEIEYDKENLVFTLVESGPVVVYHKKKPVSNQGFKVDQLDTHLWEIQAPHSSEAVTINLKL</sequence>
<feature type="signal peptide" evidence="2">
    <location>
        <begin position="1"/>
        <end position="23"/>
    </location>
</feature>
<comment type="caution">
    <text evidence="3">The sequence shown here is derived from an EMBL/GenBank/DDBJ whole genome shotgun (WGS) entry which is preliminary data.</text>
</comment>